<dbReference type="RefSeq" id="WP_192600390.1">
    <property type="nucleotide sequence ID" value="NZ_JADBEL010000035.1"/>
</dbReference>
<sequence>MFKYFYRIYDKFDRKVFAIALLTDANKSFRPNVYEYSYFGTKLIYEYNMYKLADQNEVELEQSKNPFSKAVLAGIYMNRTKNDDKRRALFKMKLMREVIKGNGYSRASVSALFYFIDYLLQLPKDLEKELNHTMVPLIQEEASHMIHHNLEDQSPTLAEVLAVVRSEGEKEGKEEGKKEGKREGEKEGGIIKALSIAANLLALGMEPDIVAKVTQLPEEKVRELQNNSKE</sequence>
<protein>
    <recommendedName>
        <fullName evidence="4">Transposase</fullName>
    </recommendedName>
</protein>
<evidence type="ECO:0008006" key="4">
    <source>
        <dbReference type="Google" id="ProtNLM"/>
    </source>
</evidence>
<proteinExistence type="predicted"/>
<dbReference type="EMBL" id="JADBEL010000035">
    <property type="protein sequence ID" value="MBE1556773.1"/>
    <property type="molecule type" value="Genomic_DNA"/>
</dbReference>
<dbReference type="AlphaFoldDB" id="A0A927R642"/>
<evidence type="ECO:0000313" key="3">
    <source>
        <dbReference type="Proteomes" id="UP000658225"/>
    </source>
</evidence>
<name>A0A927R642_9BACL</name>
<organism evidence="2 3">
    <name type="scientific">Sporosarcina limicola</name>
    <dbReference type="NCBI Taxonomy" id="34101"/>
    <lineage>
        <taxon>Bacteria</taxon>
        <taxon>Bacillati</taxon>
        <taxon>Bacillota</taxon>
        <taxon>Bacilli</taxon>
        <taxon>Bacillales</taxon>
        <taxon>Caryophanaceae</taxon>
        <taxon>Sporosarcina</taxon>
    </lineage>
</organism>
<gene>
    <name evidence="2" type="ORF">H4683_003899</name>
</gene>
<dbReference type="Proteomes" id="UP000658225">
    <property type="component" value="Unassembled WGS sequence"/>
</dbReference>
<feature type="region of interest" description="Disordered" evidence="1">
    <location>
        <begin position="166"/>
        <end position="186"/>
    </location>
</feature>
<evidence type="ECO:0000313" key="2">
    <source>
        <dbReference type="EMBL" id="MBE1556773.1"/>
    </source>
</evidence>
<accession>A0A927R642</accession>
<evidence type="ECO:0000256" key="1">
    <source>
        <dbReference type="SAM" id="MobiDB-lite"/>
    </source>
</evidence>
<keyword evidence="3" id="KW-1185">Reference proteome</keyword>
<reference evidence="2" key="1">
    <citation type="submission" date="2020-10" db="EMBL/GenBank/DDBJ databases">
        <title>Genomic Encyclopedia of Type Strains, Phase IV (KMG-IV): sequencing the most valuable type-strain genomes for metagenomic binning, comparative biology and taxonomic classification.</title>
        <authorList>
            <person name="Goeker M."/>
        </authorList>
    </citation>
    <scope>NUCLEOTIDE SEQUENCE</scope>
    <source>
        <strain evidence="2">DSM 13886</strain>
    </source>
</reference>
<comment type="caution">
    <text evidence="2">The sequence shown here is derived from an EMBL/GenBank/DDBJ whole genome shotgun (WGS) entry which is preliminary data.</text>
</comment>